<dbReference type="InterPro" id="IPR035940">
    <property type="entry name" value="CAP_sf"/>
</dbReference>
<sequence length="247" mass="26539">MTPHLICVLVLVTHAVAVVVSLIDSVPAHITTSYSESAVLSWTTVRTTIFRSTIVDSGSSSAIGRSETKPSSSTSSKETTSLSSSTPSHTASSSKISATTAPSSTHTSPSSFQTQILQQHSAYRKLHEATDLIWSPELQGHAQSYANNYNCNGTLIHSSSPYGENLALGFNTTGAVTAWYNEFKLYNYEKPGFSEQTGHFTQLVWKATTQVGCASVDCGDYYGQYTICNYNPPGNVAGQYKLNVVDG</sequence>
<feature type="signal peptide" evidence="2">
    <location>
        <begin position="1"/>
        <end position="17"/>
    </location>
</feature>
<protein>
    <submittedName>
        <fullName evidence="4">LANO_0F05798g1_1</fullName>
    </submittedName>
</protein>
<name>A0A1G4K8E2_9SACH</name>
<dbReference type="PANTHER" id="PTHR10334">
    <property type="entry name" value="CYSTEINE-RICH SECRETORY PROTEIN-RELATED"/>
    <property type="match status" value="1"/>
</dbReference>
<evidence type="ECO:0000259" key="3">
    <source>
        <dbReference type="SMART" id="SM00198"/>
    </source>
</evidence>
<dbReference type="InterPro" id="IPR001283">
    <property type="entry name" value="CRISP-related"/>
</dbReference>
<dbReference type="AlphaFoldDB" id="A0A1G4K8E2"/>
<reference evidence="5" key="1">
    <citation type="submission" date="2016-03" db="EMBL/GenBank/DDBJ databases">
        <authorList>
            <person name="Devillers Hugo."/>
        </authorList>
    </citation>
    <scope>NUCLEOTIDE SEQUENCE [LARGE SCALE GENOMIC DNA]</scope>
</reference>
<dbReference type="Pfam" id="PF00188">
    <property type="entry name" value="CAP"/>
    <property type="match status" value="1"/>
</dbReference>
<proteinExistence type="predicted"/>
<keyword evidence="5" id="KW-1185">Reference proteome</keyword>
<dbReference type="PRINTS" id="PR00837">
    <property type="entry name" value="V5TPXLIKE"/>
</dbReference>
<dbReference type="FunFam" id="3.40.33.10:FF:000010">
    <property type="entry name" value="Predicted protein"/>
    <property type="match status" value="1"/>
</dbReference>
<dbReference type="OrthoDB" id="337038at2759"/>
<dbReference type="SMART" id="SM00198">
    <property type="entry name" value="SCP"/>
    <property type="match status" value="1"/>
</dbReference>
<dbReference type="GO" id="GO:0005576">
    <property type="term" value="C:extracellular region"/>
    <property type="evidence" value="ECO:0007669"/>
    <property type="project" value="InterPro"/>
</dbReference>
<feature type="chain" id="PRO_5009236401" evidence="2">
    <location>
        <begin position="18"/>
        <end position="247"/>
    </location>
</feature>
<dbReference type="SUPFAM" id="SSF55797">
    <property type="entry name" value="PR-1-like"/>
    <property type="match status" value="1"/>
</dbReference>
<organism evidence="4 5">
    <name type="scientific">Lachancea nothofagi CBS 11611</name>
    <dbReference type="NCBI Taxonomy" id="1266666"/>
    <lineage>
        <taxon>Eukaryota</taxon>
        <taxon>Fungi</taxon>
        <taxon>Dikarya</taxon>
        <taxon>Ascomycota</taxon>
        <taxon>Saccharomycotina</taxon>
        <taxon>Saccharomycetes</taxon>
        <taxon>Saccharomycetales</taxon>
        <taxon>Saccharomycetaceae</taxon>
        <taxon>Lachancea</taxon>
    </lineage>
</organism>
<evidence type="ECO:0000256" key="2">
    <source>
        <dbReference type="SAM" id="SignalP"/>
    </source>
</evidence>
<dbReference type="PROSITE" id="PS01009">
    <property type="entry name" value="CRISP_1"/>
    <property type="match status" value="1"/>
</dbReference>
<accession>A0A1G4K8E2</accession>
<evidence type="ECO:0000313" key="4">
    <source>
        <dbReference type="EMBL" id="SCV00216.1"/>
    </source>
</evidence>
<feature type="compositionally biased region" description="Low complexity" evidence="1">
    <location>
        <begin position="69"/>
        <end position="111"/>
    </location>
</feature>
<dbReference type="CDD" id="cd05384">
    <property type="entry name" value="CAP_PRY1-like"/>
    <property type="match status" value="1"/>
</dbReference>
<keyword evidence="2" id="KW-0732">Signal</keyword>
<gene>
    <name evidence="4" type="ORF">LANO_0F05798G</name>
</gene>
<evidence type="ECO:0000256" key="1">
    <source>
        <dbReference type="SAM" id="MobiDB-lite"/>
    </source>
</evidence>
<dbReference type="Gene3D" id="3.40.33.10">
    <property type="entry name" value="CAP"/>
    <property type="match status" value="1"/>
</dbReference>
<dbReference type="InterPro" id="IPR014044">
    <property type="entry name" value="CAP_dom"/>
</dbReference>
<dbReference type="Proteomes" id="UP000189911">
    <property type="component" value="Chromosome F"/>
</dbReference>
<dbReference type="EMBL" id="LT598452">
    <property type="protein sequence ID" value="SCV00216.1"/>
    <property type="molecule type" value="Genomic_DNA"/>
</dbReference>
<evidence type="ECO:0000313" key="5">
    <source>
        <dbReference type="Proteomes" id="UP000189911"/>
    </source>
</evidence>
<feature type="domain" description="SCP" evidence="3">
    <location>
        <begin position="111"/>
        <end position="238"/>
    </location>
</feature>
<feature type="region of interest" description="Disordered" evidence="1">
    <location>
        <begin position="59"/>
        <end position="111"/>
    </location>
</feature>
<dbReference type="InterPro" id="IPR018244">
    <property type="entry name" value="Allrgn_V5/Tpx1_CS"/>
</dbReference>